<proteinExistence type="predicted"/>
<protein>
    <submittedName>
        <fullName evidence="1">Uncharacterized protein</fullName>
    </submittedName>
</protein>
<accession>A0A834B860</accession>
<dbReference type="InterPro" id="IPR036260">
    <property type="entry name" value="P40_nucleoprot_sf_BD-vir"/>
</dbReference>
<dbReference type="SUPFAM" id="SSF101399">
    <property type="entry name" value="P40 nucleoprotein"/>
    <property type="match status" value="1"/>
</dbReference>
<dbReference type="AlphaFoldDB" id="A0A834B860"/>
<dbReference type="EMBL" id="JABVXQ010000002">
    <property type="protein sequence ID" value="KAF6125222.1"/>
    <property type="molecule type" value="Genomic_DNA"/>
</dbReference>
<name>A0A834B860_9CHIR</name>
<dbReference type="Pfam" id="PF06407">
    <property type="entry name" value="BDV_P40"/>
    <property type="match status" value="1"/>
</dbReference>
<gene>
    <name evidence="1" type="ORF">HJG60_009743</name>
</gene>
<dbReference type="Gene3D" id="1.10.3050.10">
    <property type="entry name" value="borna disease virus nucleoprotein, domain 2"/>
    <property type="match status" value="1"/>
</dbReference>
<comment type="caution">
    <text evidence="1">The sequence shown here is derived from an EMBL/GenBank/DDBJ whole genome shotgun (WGS) entry which is preliminary data.</text>
</comment>
<reference evidence="1 2" key="1">
    <citation type="journal article" date="2020" name="Nature">
        <title>Six reference-quality genomes reveal evolution of bat adaptations.</title>
        <authorList>
            <person name="Jebb D."/>
            <person name="Huang Z."/>
            <person name="Pippel M."/>
            <person name="Hughes G.M."/>
            <person name="Lavrichenko K."/>
            <person name="Devanna P."/>
            <person name="Winkler S."/>
            <person name="Jermiin L.S."/>
            <person name="Skirmuntt E.C."/>
            <person name="Katzourakis A."/>
            <person name="Burkitt-Gray L."/>
            <person name="Ray D.A."/>
            <person name="Sullivan K.A.M."/>
            <person name="Roscito J.G."/>
            <person name="Kirilenko B.M."/>
            <person name="Davalos L.M."/>
            <person name="Corthals A.P."/>
            <person name="Power M.L."/>
            <person name="Jones G."/>
            <person name="Ransome R.D."/>
            <person name="Dechmann D.K.N."/>
            <person name="Locatelli A.G."/>
            <person name="Puechmaille S.J."/>
            <person name="Fedrigo O."/>
            <person name="Jarvis E.D."/>
            <person name="Hiller M."/>
            <person name="Vernes S.C."/>
            <person name="Myers E.W."/>
            <person name="Teeling E.C."/>
        </authorList>
    </citation>
    <scope>NUCLEOTIDE SEQUENCE [LARGE SCALE GENOMIC DNA]</scope>
    <source>
        <strain evidence="1">Bat1K_MPI-CBG_1</strain>
    </source>
</reference>
<sequence length="305" mass="34014">MNQRRGQGAISDSLPITDIQLQRAVLPASKGHTPASLILYSDAPQKRYTLPTVCTTTLCSIVPALCEFFKVKNCIRKPGVMDLAWLPLGYGTNCSPLAVVPDNASYQYGRYLATVHILVALYRDSRDIHLWAAEYLFIAFKAAAGLNIMHVTYSQLEITVYLTKIATHNWAHQVLVDLLSTQVEVLAQPLIVQVLMIAKEAHMTAFIAIKAFLKEFSSVLILIPGVIDEIPKFREAWRHLEQQIGAELFPYAKAIRHQEAAKVTPSAFPTFASAALCHTTETSAIMKNYRPRASNPWKHTRDQIG</sequence>
<evidence type="ECO:0000313" key="1">
    <source>
        <dbReference type="EMBL" id="KAF6125222.1"/>
    </source>
</evidence>
<organism evidence="1 2">
    <name type="scientific">Phyllostomus discolor</name>
    <name type="common">pale spear-nosed bat</name>
    <dbReference type="NCBI Taxonomy" id="89673"/>
    <lineage>
        <taxon>Eukaryota</taxon>
        <taxon>Metazoa</taxon>
        <taxon>Chordata</taxon>
        <taxon>Craniata</taxon>
        <taxon>Vertebrata</taxon>
        <taxon>Euteleostomi</taxon>
        <taxon>Mammalia</taxon>
        <taxon>Eutheria</taxon>
        <taxon>Laurasiatheria</taxon>
        <taxon>Chiroptera</taxon>
        <taxon>Yangochiroptera</taxon>
        <taxon>Phyllostomidae</taxon>
        <taxon>Phyllostominae</taxon>
        <taxon>Phyllostomus</taxon>
    </lineage>
</organism>
<evidence type="ECO:0000313" key="2">
    <source>
        <dbReference type="Proteomes" id="UP000664940"/>
    </source>
</evidence>
<dbReference type="InterPro" id="IPR015970">
    <property type="entry name" value="P40_nucleoprot_sub2_BD-vir"/>
</dbReference>
<dbReference type="Proteomes" id="UP000664940">
    <property type="component" value="Unassembled WGS sequence"/>
</dbReference>
<dbReference type="InterPro" id="IPR009441">
    <property type="entry name" value="P40_nucleoprot_BD-vir"/>
</dbReference>